<name>A0A6G1GKK7_9PEZI</name>
<dbReference type="Proteomes" id="UP000800041">
    <property type="component" value="Unassembled WGS sequence"/>
</dbReference>
<evidence type="ECO:0000313" key="2">
    <source>
        <dbReference type="EMBL" id="KAF1981451.1"/>
    </source>
</evidence>
<dbReference type="EMBL" id="ML977199">
    <property type="protein sequence ID" value="KAF1981451.1"/>
    <property type="molecule type" value="Genomic_DNA"/>
</dbReference>
<feature type="region of interest" description="Disordered" evidence="1">
    <location>
        <begin position="131"/>
        <end position="160"/>
    </location>
</feature>
<reference evidence="2" key="1">
    <citation type="journal article" date="2020" name="Stud. Mycol.">
        <title>101 Dothideomycetes genomes: a test case for predicting lifestyles and emergence of pathogens.</title>
        <authorList>
            <person name="Haridas S."/>
            <person name="Albert R."/>
            <person name="Binder M."/>
            <person name="Bloem J."/>
            <person name="Labutti K."/>
            <person name="Salamov A."/>
            <person name="Andreopoulos B."/>
            <person name="Baker S."/>
            <person name="Barry K."/>
            <person name="Bills G."/>
            <person name="Bluhm B."/>
            <person name="Cannon C."/>
            <person name="Castanera R."/>
            <person name="Culley D."/>
            <person name="Daum C."/>
            <person name="Ezra D."/>
            <person name="Gonzalez J."/>
            <person name="Henrissat B."/>
            <person name="Kuo A."/>
            <person name="Liang C."/>
            <person name="Lipzen A."/>
            <person name="Lutzoni F."/>
            <person name="Magnuson J."/>
            <person name="Mondo S."/>
            <person name="Nolan M."/>
            <person name="Ohm R."/>
            <person name="Pangilinan J."/>
            <person name="Park H.-J."/>
            <person name="Ramirez L."/>
            <person name="Alfaro M."/>
            <person name="Sun H."/>
            <person name="Tritt A."/>
            <person name="Yoshinaga Y."/>
            <person name="Zwiers L.-H."/>
            <person name="Turgeon B."/>
            <person name="Goodwin S."/>
            <person name="Spatafora J."/>
            <person name="Crous P."/>
            <person name="Grigoriev I."/>
        </authorList>
    </citation>
    <scope>NUCLEOTIDE SEQUENCE</scope>
    <source>
        <strain evidence="2">CBS 113979</strain>
    </source>
</reference>
<feature type="region of interest" description="Disordered" evidence="1">
    <location>
        <begin position="64"/>
        <end position="118"/>
    </location>
</feature>
<dbReference type="AlphaFoldDB" id="A0A6G1GKK7"/>
<keyword evidence="3" id="KW-1185">Reference proteome</keyword>
<feature type="compositionally biased region" description="Low complexity" evidence="1">
    <location>
        <begin position="70"/>
        <end position="91"/>
    </location>
</feature>
<evidence type="ECO:0000256" key="1">
    <source>
        <dbReference type="SAM" id="MobiDB-lite"/>
    </source>
</evidence>
<protein>
    <submittedName>
        <fullName evidence="2">Uncharacterized protein</fullName>
    </submittedName>
</protein>
<sequence>MSLARAFTKRIKRDEAPPSTPKANMARANSTRQPGKPFDRSLISAPTALLSTTNMITYTAPDIVPLRLPSGSSASSIDSPSSDSDASTQSMKSRDTLTDASSIDDHSPSSPSPNHLSGFFKSAQAEQQLLAQQPVQQKDTTISNAPAVPQRALSHSKSSHMLLAKKRSLQNMQPPATSKYPLDVVPEREQRTSTEIFRPSELENPVEAHPFGRELEQLSEVAEEFVNMQEDEDTRVMKTNGLVKFCANEYITEISDLMQSFLPEHQMQPVAWI</sequence>
<gene>
    <name evidence="2" type="ORF">K402DRAFT_342395</name>
</gene>
<proteinExistence type="predicted"/>
<dbReference type="OrthoDB" id="5419666at2759"/>
<accession>A0A6G1GKK7</accession>
<feature type="compositionally biased region" description="Basic and acidic residues" evidence="1">
    <location>
        <begin position="92"/>
        <end position="107"/>
    </location>
</feature>
<organism evidence="2 3">
    <name type="scientific">Aulographum hederae CBS 113979</name>
    <dbReference type="NCBI Taxonomy" id="1176131"/>
    <lineage>
        <taxon>Eukaryota</taxon>
        <taxon>Fungi</taxon>
        <taxon>Dikarya</taxon>
        <taxon>Ascomycota</taxon>
        <taxon>Pezizomycotina</taxon>
        <taxon>Dothideomycetes</taxon>
        <taxon>Pleosporomycetidae</taxon>
        <taxon>Aulographales</taxon>
        <taxon>Aulographaceae</taxon>
    </lineage>
</organism>
<feature type="region of interest" description="Disordered" evidence="1">
    <location>
        <begin position="1"/>
        <end position="43"/>
    </location>
</feature>
<evidence type="ECO:0000313" key="3">
    <source>
        <dbReference type="Proteomes" id="UP000800041"/>
    </source>
</evidence>